<dbReference type="InterPro" id="IPR010982">
    <property type="entry name" value="Lambda_DNA-bd_dom_sf"/>
</dbReference>
<dbReference type="SUPFAM" id="SSF47413">
    <property type="entry name" value="lambda repressor-like DNA-binding domains"/>
    <property type="match status" value="1"/>
</dbReference>
<dbReference type="Pfam" id="PF13744">
    <property type="entry name" value="HTH_37"/>
    <property type="match status" value="1"/>
</dbReference>
<dbReference type="InterPro" id="IPR001387">
    <property type="entry name" value="Cro/C1-type_HTH"/>
</dbReference>
<evidence type="ECO:0000313" key="1">
    <source>
        <dbReference type="EMBL" id="ORA74205.1"/>
    </source>
</evidence>
<protein>
    <submittedName>
        <fullName evidence="1">Transcriptional regulator</fullName>
    </submittedName>
</protein>
<dbReference type="STRING" id="53376.BST25_10420"/>
<dbReference type="PROSITE" id="PS50943">
    <property type="entry name" value="HTH_CROC1"/>
    <property type="match status" value="1"/>
</dbReference>
<keyword evidence="2" id="KW-1185">Reference proteome</keyword>
<dbReference type="Gene3D" id="1.10.260.40">
    <property type="entry name" value="lambda repressor-like DNA-binding domains"/>
    <property type="match status" value="1"/>
</dbReference>
<dbReference type="OrthoDB" id="9788479at2"/>
<dbReference type="CDD" id="cd00093">
    <property type="entry name" value="HTH_XRE"/>
    <property type="match status" value="1"/>
</dbReference>
<accession>A0A1X0DPC4</accession>
<evidence type="ECO:0000313" key="2">
    <source>
        <dbReference type="Proteomes" id="UP000192566"/>
    </source>
</evidence>
<comment type="caution">
    <text evidence="1">The sequence shown here is derived from an EMBL/GenBank/DDBJ whole genome shotgun (WGS) entry which is preliminary data.</text>
</comment>
<dbReference type="Proteomes" id="UP000192566">
    <property type="component" value="Unassembled WGS sequence"/>
</dbReference>
<dbReference type="InterPro" id="IPR039554">
    <property type="entry name" value="HigA2-like_HTH"/>
</dbReference>
<organism evidence="1 2">
    <name type="scientific">Mycobacterium heidelbergense</name>
    <dbReference type="NCBI Taxonomy" id="53376"/>
    <lineage>
        <taxon>Bacteria</taxon>
        <taxon>Bacillati</taxon>
        <taxon>Actinomycetota</taxon>
        <taxon>Actinomycetes</taxon>
        <taxon>Mycobacteriales</taxon>
        <taxon>Mycobacteriaceae</taxon>
        <taxon>Mycobacterium</taxon>
        <taxon>Mycobacterium simiae complex</taxon>
    </lineage>
</organism>
<dbReference type="GO" id="GO:0003677">
    <property type="term" value="F:DNA binding"/>
    <property type="evidence" value="ECO:0007669"/>
    <property type="project" value="InterPro"/>
</dbReference>
<sequence length="105" mass="11153">MSDEVQSFTNVWDAIADTPEEAANLRARADLILAVGSRLTEFGWSQTTAARNLGITQPRVSDLICGKISKFSLDTLVNLAARVGLRTQLVITADADAPHPVGSGS</sequence>
<dbReference type="EMBL" id="MVHR01000012">
    <property type="protein sequence ID" value="ORA74205.1"/>
    <property type="molecule type" value="Genomic_DNA"/>
</dbReference>
<name>A0A1X0DPC4_MYCHE</name>
<reference evidence="1 2" key="1">
    <citation type="submission" date="2017-02" db="EMBL/GenBank/DDBJ databases">
        <title>The new phylogeny of genus Mycobacterium.</title>
        <authorList>
            <person name="Tortoli E."/>
            <person name="Trovato A."/>
            <person name="Cirillo D.M."/>
        </authorList>
    </citation>
    <scope>NUCLEOTIDE SEQUENCE [LARGE SCALE GENOMIC DNA]</scope>
    <source>
        <strain evidence="1 2">DSM 44471</strain>
    </source>
</reference>
<dbReference type="RefSeq" id="WP_083073937.1">
    <property type="nucleotide sequence ID" value="NZ_AP022615.1"/>
</dbReference>
<gene>
    <name evidence="1" type="ORF">BST25_10420</name>
</gene>
<dbReference type="AlphaFoldDB" id="A0A1X0DPC4"/>
<proteinExistence type="predicted"/>